<evidence type="ECO:0000313" key="3">
    <source>
        <dbReference type="Proteomes" id="UP000623129"/>
    </source>
</evidence>
<proteinExistence type="predicted"/>
<keyword evidence="3" id="KW-1185">Reference proteome</keyword>
<dbReference type="AlphaFoldDB" id="A0A833VB75"/>
<dbReference type="EMBL" id="SWLB01000012">
    <property type="protein sequence ID" value="KAF3331962.1"/>
    <property type="molecule type" value="Genomic_DNA"/>
</dbReference>
<sequence>MATNKFLFGLLLLLILVEIVAGSAITVAVSQGGRRCALGLATHVVRGANAYRAVQAVTKRSALVMLT</sequence>
<reference evidence="2" key="1">
    <citation type="submission" date="2020-01" db="EMBL/GenBank/DDBJ databases">
        <title>Genome sequence of Kobresia littledalei, the first chromosome-level genome in the family Cyperaceae.</title>
        <authorList>
            <person name="Qu G."/>
        </authorList>
    </citation>
    <scope>NUCLEOTIDE SEQUENCE</scope>
    <source>
        <strain evidence="2">C.B.Clarke</strain>
        <tissue evidence="2">Leaf</tissue>
    </source>
</reference>
<protein>
    <submittedName>
        <fullName evidence="2">Uncharacterized protein</fullName>
    </submittedName>
</protein>
<organism evidence="2 3">
    <name type="scientific">Carex littledalei</name>
    <dbReference type="NCBI Taxonomy" id="544730"/>
    <lineage>
        <taxon>Eukaryota</taxon>
        <taxon>Viridiplantae</taxon>
        <taxon>Streptophyta</taxon>
        <taxon>Embryophyta</taxon>
        <taxon>Tracheophyta</taxon>
        <taxon>Spermatophyta</taxon>
        <taxon>Magnoliopsida</taxon>
        <taxon>Liliopsida</taxon>
        <taxon>Poales</taxon>
        <taxon>Cyperaceae</taxon>
        <taxon>Cyperoideae</taxon>
        <taxon>Cariceae</taxon>
        <taxon>Carex</taxon>
        <taxon>Carex subgen. Euthyceras</taxon>
    </lineage>
</organism>
<keyword evidence="1" id="KW-0732">Signal</keyword>
<comment type="caution">
    <text evidence="2">The sequence shown here is derived from an EMBL/GenBank/DDBJ whole genome shotgun (WGS) entry which is preliminary data.</text>
</comment>
<accession>A0A833VB75</accession>
<evidence type="ECO:0000256" key="1">
    <source>
        <dbReference type="SAM" id="SignalP"/>
    </source>
</evidence>
<feature type="chain" id="PRO_5032782654" evidence="1">
    <location>
        <begin position="23"/>
        <end position="67"/>
    </location>
</feature>
<gene>
    <name evidence="2" type="ORF">FCM35_KLT03368</name>
</gene>
<dbReference type="Proteomes" id="UP000623129">
    <property type="component" value="Unassembled WGS sequence"/>
</dbReference>
<evidence type="ECO:0000313" key="2">
    <source>
        <dbReference type="EMBL" id="KAF3331962.1"/>
    </source>
</evidence>
<feature type="signal peptide" evidence="1">
    <location>
        <begin position="1"/>
        <end position="22"/>
    </location>
</feature>
<name>A0A833VB75_9POAL</name>